<dbReference type="EMBL" id="JBBDHC010000003">
    <property type="protein sequence ID" value="MEJ1248676.1"/>
    <property type="molecule type" value="Genomic_DNA"/>
</dbReference>
<organism evidence="2 3">
    <name type="scientific">Denitratimonas tolerans</name>
    <dbReference type="NCBI Taxonomy" id="1338420"/>
    <lineage>
        <taxon>Bacteria</taxon>
        <taxon>Pseudomonadati</taxon>
        <taxon>Pseudomonadota</taxon>
        <taxon>Gammaproteobacteria</taxon>
        <taxon>Lysobacterales</taxon>
        <taxon>Lysobacteraceae</taxon>
        <taxon>Denitratimonas</taxon>
    </lineage>
</organism>
<dbReference type="AlphaFoldDB" id="A0AAW9R239"/>
<keyword evidence="1" id="KW-1133">Transmembrane helix</keyword>
<feature type="transmembrane region" description="Helical" evidence="1">
    <location>
        <begin position="116"/>
        <end position="140"/>
    </location>
</feature>
<protein>
    <recommendedName>
        <fullName evidence="4">Cobalamin ABC transporter</fullName>
    </recommendedName>
</protein>
<evidence type="ECO:0000313" key="2">
    <source>
        <dbReference type="EMBL" id="MEJ1248676.1"/>
    </source>
</evidence>
<dbReference type="Proteomes" id="UP001364472">
    <property type="component" value="Unassembled WGS sequence"/>
</dbReference>
<feature type="transmembrane region" description="Helical" evidence="1">
    <location>
        <begin position="85"/>
        <end position="104"/>
    </location>
</feature>
<evidence type="ECO:0000256" key="1">
    <source>
        <dbReference type="SAM" id="Phobius"/>
    </source>
</evidence>
<proteinExistence type="predicted"/>
<evidence type="ECO:0000313" key="3">
    <source>
        <dbReference type="Proteomes" id="UP001364472"/>
    </source>
</evidence>
<comment type="caution">
    <text evidence="2">The sequence shown here is derived from an EMBL/GenBank/DDBJ whole genome shotgun (WGS) entry which is preliminary data.</text>
</comment>
<sequence length="198" mass="21482">MSTRSTRAIALFGLLALVMAATRIHHFAAIPDASWAVFFAGGFYLKAQWRWAFPTLIAIAFLADWYAIAAAGIDFLGHYCVSPAYWFLLPAYLSLWLGGAWLAARRPGLRWRSLGQLALALLVSVSLCYVLSNGSFYWLSDSWGGADAQRSLGGWFANMGHWYLAFLRTTAMYVAGAAVLHATALAAARPSATASHAG</sequence>
<dbReference type="RefSeq" id="WP_337334393.1">
    <property type="nucleotide sequence ID" value="NZ_JBBDHC010000003.1"/>
</dbReference>
<keyword evidence="1" id="KW-0812">Transmembrane</keyword>
<accession>A0AAW9R239</accession>
<feature type="transmembrane region" description="Helical" evidence="1">
    <location>
        <begin position="160"/>
        <end position="180"/>
    </location>
</feature>
<name>A0AAW9R239_9GAMM</name>
<keyword evidence="3" id="KW-1185">Reference proteome</keyword>
<reference evidence="2 3" key="1">
    <citation type="journal article" date="2016" name="Antonie Van Leeuwenhoek">
        <title>Denitratimonas tolerans gen. nov., sp. nov., a denitrifying bacterium isolated from a bioreactor for tannery wastewater treatment.</title>
        <authorList>
            <person name="Han S.I."/>
            <person name="Kim J.O."/>
            <person name="Lee Y.R."/>
            <person name="Ekpeghere K.I."/>
            <person name="Koh S.C."/>
            <person name="Whang K.S."/>
        </authorList>
    </citation>
    <scope>NUCLEOTIDE SEQUENCE [LARGE SCALE GENOMIC DNA]</scope>
    <source>
        <strain evidence="2 3">KACC 17565</strain>
    </source>
</reference>
<feature type="transmembrane region" description="Helical" evidence="1">
    <location>
        <begin position="52"/>
        <end position="73"/>
    </location>
</feature>
<keyword evidence="1" id="KW-0472">Membrane</keyword>
<feature type="transmembrane region" description="Helical" evidence="1">
    <location>
        <begin position="30"/>
        <end position="45"/>
    </location>
</feature>
<evidence type="ECO:0008006" key="4">
    <source>
        <dbReference type="Google" id="ProtNLM"/>
    </source>
</evidence>
<gene>
    <name evidence="2" type="ORF">WB794_03165</name>
</gene>